<feature type="compositionally biased region" description="Basic residues" evidence="1">
    <location>
        <begin position="1005"/>
        <end position="1014"/>
    </location>
</feature>
<dbReference type="Proteomes" id="UP000016923">
    <property type="component" value="Unassembled WGS sequence"/>
</dbReference>
<feature type="compositionally biased region" description="Polar residues" evidence="1">
    <location>
        <begin position="540"/>
        <end position="556"/>
    </location>
</feature>
<feature type="region of interest" description="Disordered" evidence="1">
    <location>
        <begin position="964"/>
        <end position="1031"/>
    </location>
</feature>
<dbReference type="OMA" id="GVEHHDN"/>
<feature type="compositionally biased region" description="Basic and acidic residues" evidence="1">
    <location>
        <begin position="452"/>
        <end position="461"/>
    </location>
</feature>
<organism evidence="2 3">
    <name type="scientific">Ophiostoma piceae (strain UAMH 11346)</name>
    <name type="common">Sap stain fungus</name>
    <dbReference type="NCBI Taxonomy" id="1262450"/>
    <lineage>
        <taxon>Eukaryota</taxon>
        <taxon>Fungi</taxon>
        <taxon>Dikarya</taxon>
        <taxon>Ascomycota</taxon>
        <taxon>Pezizomycotina</taxon>
        <taxon>Sordariomycetes</taxon>
        <taxon>Sordariomycetidae</taxon>
        <taxon>Ophiostomatales</taxon>
        <taxon>Ophiostomataceae</taxon>
        <taxon>Ophiostoma</taxon>
    </lineage>
</organism>
<feature type="region of interest" description="Disordered" evidence="1">
    <location>
        <begin position="760"/>
        <end position="952"/>
    </location>
</feature>
<feature type="compositionally biased region" description="Polar residues" evidence="1">
    <location>
        <begin position="885"/>
        <end position="912"/>
    </location>
</feature>
<evidence type="ECO:0000256" key="1">
    <source>
        <dbReference type="SAM" id="MobiDB-lite"/>
    </source>
</evidence>
<evidence type="ECO:0000313" key="3">
    <source>
        <dbReference type="Proteomes" id="UP000016923"/>
    </source>
</evidence>
<gene>
    <name evidence="2" type="ORF">F503_02562</name>
</gene>
<dbReference type="InterPro" id="IPR022190">
    <property type="entry name" value="DUF3716"/>
</dbReference>
<feature type="compositionally biased region" description="Acidic residues" evidence="1">
    <location>
        <begin position="974"/>
        <end position="984"/>
    </location>
</feature>
<evidence type="ECO:0000313" key="2">
    <source>
        <dbReference type="EMBL" id="EPE06434.1"/>
    </source>
</evidence>
<protein>
    <submittedName>
        <fullName evidence="2">Uncharacterized protein</fullName>
    </submittedName>
</protein>
<proteinExistence type="predicted"/>
<dbReference type="eggNOG" id="ENOG502QTAC">
    <property type="taxonomic scope" value="Eukaryota"/>
</dbReference>
<dbReference type="VEuPathDB" id="FungiDB:F503_02562"/>
<dbReference type="STRING" id="1262450.S3BYT4"/>
<dbReference type="Pfam" id="PF12511">
    <property type="entry name" value="DUF3716"/>
    <property type="match status" value="1"/>
</dbReference>
<feature type="region of interest" description="Disordered" evidence="1">
    <location>
        <begin position="1"/>
        <end position="73"/>
    </location>
</feature>
<feature type="compositionally biased region" description="Gly residues" evidence="1">
    <location>
        <begin position="770"/>
        <end position="785"/>
    </location>
</feature>
<feature type="compositionally biased region" description="Basic and acidic residues" evidence="1">
    <location>
        <begin position="936"/>
        <end position="952"/>
    </location>
</feature>
<keyword evidence="3" id="KW-1185">Reference proteome</keyword>
<dbReference type="HOGENOM" id="CLU_005317_2_0_1"/>
<feature type="region of interest" description="Disordered" evidence="1">
    <location>
        <begin position="259"/>
        <end position="303"/>
    </location>
</feature>
<sequence length="1200" mass="132850">MVDAVPDAAQTKLPAMTNGHNGYNGHRGHALSGFHGDRSSSAATIDGDAATRPDKGKEPEHSPHAMEIEPHTTPADSTLAFRSLRQNGGQDSEFGMSPEDVSHMMASMDDPANEDWDAIEENWHAQMSETQAKEDKDLLAAYRSEESVVVEELEEAIAVHNRLLEDLFQARVLVDGKVDTLQCLLAAYEEKQKAIEDGRDANNLRVRSWISNGRKVAAETLRIAASNRHNNHLAYDDDQAGNLHRADSASPFHHRLRGAIEHDDQQMASRSSSSRRREAPQPPSASSSQEPNAVRPPPLSQTWDAMDIDFEPQMITDVMSANGIKIGRLRSIPLVNHWIDSLMQFPVLRTVEIRLGRKFTLAHLEAVYEGPDLKKSKWLSFMIQATGQVQDRACQTCAKGQGLFSLCIIVGGPDFPRCGNCEWNKHGCHGAAGPTNSVLPDFHGQARSQHRPRPEVVERNKINKAALPLKPHINYKKSVAHYTKAMNLEEPPPKPASKSLPDDDNEDSSRSPTSGRKRGKAPKTAKPGSTSTRGGRRQKSTGASTPGTNRPSTPAASGNAEESFVKAMTPFDATEVITEYTLSLRHDGMIYLEPELMRGVPRRKISPEHAYWDPSWRSLENYVTNKYDEWVSKLTGLKAIPEANLTDKDRTAIFQAGRQINRGTAILKYLAKCDLHPYQLVAKSFMTPSFTHYDTLFRMVATIDELGKFKLSVSPVDWLRQRLHEIHREKGDAFKLDRVIAKLYHDPKLSYLRSKNGFGNIGRPSVHTKGGVGGVEGSGGDGTGTSPGTKRRSEKRRDLRDSAASTPTRRGYTDAEKQAARDLAPRSKRQKTVASPAATSAALAPASVTAPTQASRPVIAPQAPKNSSRSQALAALASRILSTSPGPSASNASDQGSPLSTPTSSRAVSRNGPSVVDEQEDSHNTSQADGQDESQNDSHDHSRESGANDSHIDSHIDTVESHHISHNYGGYTDSESDQDDDDSDVNIRGRNRTRNSTRSNSRNVNRSRRSRTNRASRATPNDELDLDYSGYTSRDSLTRDVVVKKDWRVLQVKTRELTSNASTTQYWHWVDERHAHETSGPGDSSDVDPMFEHQVLKETEPTTGWGVFREPINFHLRLRELTGIRYATGSTVIVIGTEEMPDFPHRGDVLARFKRERTKRRFLVFMKKKGVALHKVSRDEIQEEWGVLSSSELMPGNESD</sequence>
<feature type="compositionally biased region" description="Basic and acidic residues" evidence="1">
    <location>
        <begin position="49"/>
        <end position="70"/>
    </location>
</feature>
<dbReference type="AlphaFoldDB" id="S3BYT4"/>
<feature type="compositionally biased region" description="Basic and acidic residues" evidence="1">
    <location>
        <begin position="811"/>
        <end position="825"/>
    </location>
</feature>
<feature type="region of interest" description="Disordered" evidence="1">
    <location>
        <begin position="439"/>
        <end position="464"/>
    </location>
</feature>
<dbReference type="OrthoDB" id="4800057at2759"/>
<name>S3BYT4_OPHP1</name>
<feature type="compositionally biased region" description="Low complexity" evidence="1">
    <location>
        <begin position="832"/>
        <end position="852"/>
    </location>
</feature>
<dbReference type="EMBL" id="KE148153">
    <property type="protein sequence ID" value="EPE06434.1"/>
    <property type="molecule type" value="Genomic_DNA"/>
</dbReference>
<feature type="region of interest" description="Disordered" evidence="1">
    <location>
        <begin position="487"/>
        <end position="561"/>
    </location>
</feature>
<feature type="compositionally biased region" description="Low complexity" evidence="1">
    <location>
        <begin position="867"/>
        <end position="884"/>
    </location>
</feature>
<accession>S3BYT4</accession>
<reference evidence="2 3" key="1">
    <citation type="journal article" date="2013" name="BMC Genomics">
        <title>The genome and transcriptome of the pine saprophyte Ophiostoma piceae, and a comparison with the bark beetle-associated pine pathogen Grosmannia clavigera.</title>
        <authorList>
            <person name="Haridas S."/>
            <person name="Wang Y."/>
            <person name="Lim L."/>
            <person name="Massoumi Alamouti S."/>
            <person name="Jackman S."/>
            <person name="Docking R."/>
            <person name="Robertson G."/>
            <person name="Birol I."/>
            <person name="Bohlmann J."/>
            <person name="Breuil C."/>
        </authorList>
    </citation>
    <scope>NUCLEOTIDE SEQUENCE [LARGE SCALE GENOMIC DNA]</scope>
    <source>
        <strain evidence="2 3">UAMH 11346</strain>
    </source>
</reference>